<evidence type="ECO:0000256" key="2">
    <source>
        <dbReference type="ARBA" id="ARBA00013093"/>
    </source>
</evidence>
<dbReference type="PRINTS" id="PR00377">
    <property type="entry name" value="IMPHPHTASES"/>
</dbReference>
<organism evidence="8 9">
    <name type="scientific">Candidatus Sysuiplasma superficiale</name>
    <dbReference type="NCBI Taxonomy" id="2823368"/>
    <lineage>
        <taxon>Archaea</taxon>
        <taxon>Methanobacteriati</taxon>
        <taxon>Thermoplasmatota</taxon>
        <taxon>Thermoplasmata</taxon>
        <taxon>Candidatus Sysuiplasmatales</taxon>
        <taxon>Candidatus Sysuiplasmataceae</taxon>
        <taxon>Candidatus Sysuiplasma</taxon>
    </lineage>
</organism>
<sequence length="257" mass="27548">MKKELTEIASSVREAVASISGSPKAGEVVGKGVDGAPSYNADAVAEQAAKRKIDELGLGLNILSEESPYVDNKSGQTIVLDPLDGSHNLIRGIPFYSVSIAIGSRSLSGVQYGLVMNLVTGDTFYAEKGKGAFRNDELIHVKKFSEKDSLFFVYMGANASNNAYDISRKSGMVRSLGSAALEMCQVAMGKADLFYLRSVDNAHALRIVDIAASTLILREAGGEVFDMTGNLLDMNFDINDRKSLIAVGDKSLRRLAL</sequence>
<evidence type="ECO:0000256" key="4">
    <source>
        <dbReference type="ARBA" id="ARBA00022842"/>
    </source>
</evidence>
<comment type="cofactor">
    <cofactor evidence="6">
        <name>Mg(2+)</name>
        <dbReference type="ChEBI" id="CHEBI:18420"/>
    </cofactor>
</comment>
<gene>
    <name evidence="7" type="ORF">J9259_02735</name>
    <name evidence="8" type="ORF">KIY12_00755</name>
</gene>
<feature type="binding site" evidence="6">
    <location>
        <position position="84"/>
    </location>
    <ligand>
        <name>Mg(2+)</name>
        <dbReference type="ChEBI" id="CHEBI:18420"/>
        <label>1</label>
        <note>catalytic</note>
    </ligand>
</feature>
<dbReference type="SUPFAM" id="SSF56655">
    <property type="entry name" value="Carbohydrate phosphatase"/>
    <property type="match status" value="1"/>
</dbReference>
<dbReference type="GO" id="GO:0042132">
    <property type="term" value="F:fructose 1,6-bisphosphate 1-phosphatase activity"/>
    <property type="evidence" value="ECO:0007669"/>
    <property type="project" value="UniProtKB-EC"/>
</dbReference>
<dbReference type="PROSITE" id="PS00630">
    <property type="entry name" value="IMP_2"/>
    <property type="match status" value="1"/>
</dbReference>
<dbReference type="GO" id="GO:0046854">
    <property type="term" value="P:phosphatidylinositol phosphate biosynthetic process"/>
    <property type="evidence" value="ECO:0007669"/>
    <property type="project" value="InterPro"/>
</dbReference>
<dbReference type="GO" id="GO:0007165">
    <property type="term" value="P:signal transduction"/>
    <property type="evidence" value="ECO:0007669"/>
    <property type="project" value="TreeGrafter"/>
</dbReference>
<dbReference type="PANTHER" id="PTHR20854:SF4">
    <property type="entry name" value="INOSITOL-1-MONOPHOSPHATASE-RELATED"/>
    <property type="match status" value="1"/>
</dbReference>
<dbReference type="EC" id="3.1.3.11" evidence="2"/>
<keyword evidence="3 6" id="KW-0479">Metal-binding</keyword>
<dbReference type="InterPro" id="IPR000760">
    <property type="entry name" value="Inositol_monophosphatase-like"/>
</dbReference>
<name>A0A8J7YVP3_9ARCH</name>
<dbReference type="Proteomes" id="UP000716004">
    <property type="component" value="Unassembled WGS sequence"/>
</dbReference>
<dbReference type="Pfam" id="PF00459">
    <property type="entry name" value="Inositol_P"/>
    <property type="match status" value="1"/>
</dbReference>
<comment type="caution">
    <text evidence="8">The sequence shown here is derived from an EMBL/GenBank/DDBJ whole genome shotgun (WGS) entry which is preliminary data.</text>
</comment>
<proteinExistence type="inferred from homology"/>
<dbReference type="GO" id="GO:0006020">
    <property type="term" value="P:inositol metabolic process"/>
    <property type="evidence" value="ECO:0007669"/>
    <property type="project" value="TreeGrafter"/>
</dbReference>
<evidence type="ECO:0000256" key="6">
    <source>
        <dbReference type="PIRSR" id="PIRSR600760-2"/>
    </source>
</evidence>
<evidence type="ECO:0000256" key="1">
    <source>
        <dbReference type="ARBA" id="ARBA00001273"/>
    </source>
</evidence>
<accession>A0A8J7YVP3</accession>
<reference evidence="8" key="1">
    <citation type="submission" date="2021-05" db="EMBL/GenBank/DDBJ databases">
        <title>Genomic insights into ecological role and evolution of a novel Thermoplasmata order Candidatus Sysuiplasmatales.</title>
        <authorList>
            <person name="Yuan Y."/>
        </authorList>
    </citation>
    <scope>NUCLEOTIDE SEQUENCE</scope>
    <source>
        <strain evidence="8">TUT19-bin139</strain>
        <strain evidence="7">YP2-bin.285</strain>
    </source>
</reference>
<evidence type="ECO:0000256" key="3">
    <source>
        <dbReference type="ARBA" id="ARBA00022723"/>
    </source>
</evidence>
<comment type="similarity">
    <text evidence="5">Belongs to the inositol monophosphatase superfamily. FBPase class 4 family.</text>
</comment>
<evidence type="ECO:0000313" key="8">
    <source>
        <dbReference type="EMBL" id="MBX8643251.1"/>
    </source>
</evidence>
<feature type="binding site" evidence="6">
    <location>
        <position position="209"/>
    </location>
    <ligand>
        <name>Mg(2+)</name>
        <dbReference type="ChEBI" id="CHEBI:18420"/>
        <label>1</label>
        <note>catalytic</note>
    </ligand>
</feature>
<keyword evidence="4 6" id="KW-0460">Magnesium</keyword>
<comment type="catalytic activity">
    <reaction evidence="1">
        <text>beta-D-fructose 1,6-bisphosphate + H2O = beta-D-fructose 6-phosphate + phosphate</text>
        <dbReference type="Rhea" id="RHEA:11064"/>
        <dbReference type="ChEBI" id="CHEBI:15377"/>
        <dbReference type="ChEBI" id="CHEBI:32966"/>
        <dbReference type="ChEBI" id="CHEBI:43474"/>
        <dbReference type="ChEBI" id="CHEBI:57634"/>
        <dbReference type="EC" id="3.1.3.11"/>
    </reaction>
</comment>
<dbReference type="GO" id="GO:0008934">
    <property type="term" value="F:inositol monophosphate 1-phosphatase activity"/>
    <property type="evidence" value="ECO:0007669"/>
    <property type="project" value="TreeGrafter"/>
</dbReference>
<dbReference type="Proteomes" id="UP000750197">
    <property type="component" value="Unassembled WGS sequence"/>
</dbReference>
<dbReference type="GO" id="GO:0046872">
    <property type="term" value="F:metal ion binding"/>
    <property type="evidence" value="ECO:0007669"/>
    <property type="project" value="UniProtKB-KW"/>
</dbReference>
<dbReference type="InterPro" id="IPR020550">
    <property type="entry name" value="Inositol_monophosphatase_CS"/>
</dbReference>
<protein>
    <recommendedName>
        <fullName evidence="2">fructose-bisphosphatase</fullName>
        <ecNumber evidence="2">3.1.3.11</ecNumber>
    </recommendedName>
</protein>
<evidence type="ECO:0000313" key="7">
    <source>
        <dbReference type="EMBL" id="MBX8631425.1"/>
    </source>
</evidence>
<dbReference type="Gene3D" id="3.40.190.80">
    <property type="match status" value="1"/>
</dbReference>
<feature type="binding site" evidence="6">
    <location>
        <position position="81"/>
    </location>
    <ligand>
        <name>Mg(2+)</name>
        <dbReference type="ChEBI" id="CHEBI:18420"/>
        <label>1</label>
        <note>catalytic</note>
    </ligand>
</feature>
<evidence type="ECO:0000313" key="9">
    <source>
        <dbReference type="Proteomes" id="UP000750197"/>
    </source>
</evidence>
<feature type="binding site" evidence="6">
    <location>
        <position position="65"/>
    </location>
    <ligand>
        <name>Mg(2+)</name>
        <dbReference type="ChEBI" id="CHEBI:18420"/>
        <label>1</label>
        <note>catalytic</note>
    </ligand>
</feature>
<dbReference type="EMBL" id="JAGVSJ010000004">
    <property type="protein sequence ID" value="MBX8631425.1"/>
    <property type="molecule type" value="Genomic_DNA"/>
</dbReference>
<evidence type="ECO:0000256" key="5">
    <source>
        <dbReference type="ARBA" id="ARBA00038103"/>
    </source>
</evidence>
<dbReference type="EMBL" id="JAHEAC010000002">
    <property type="protein sequence ID" value="MBX8643251.1"/>
    <property type="molecule type" value="Genomic_DNA"/>
</dbReference>
<dbReference type="Gene3D" id="3.30.540.10">
    <property type="entry name" value="Fructose-1,6-Bisphosphatase, subunit A, domain 1"/>
    <property type="match status" value="1"/>
</dbReference>
<dbReference type="AlphaFoldDB" id="A0A8J7YVP3"/>
<dbReference type="PANTHER" id="PTHR20854">
    <property type="entry name" value="INOSITOL MONOPHOSPHATASE"/>
    <property type="match status" value="1"/>
</dbReference>
<feature type="binding site" evidence="6">
    <location>
        <position position="83"/>
    </location>
    <ligand>
        <name>Mg(2+)</name>
        <dbReference type="ChEBI" id="CHEBI:18420"/>
        <label>1</label>
        <note>catalytic</note>
    </ligand>
</feature>